<dbReference type="EMBL" id="CR936257">
    <property type="protein sequence ID" value="CAI49685.1"/>
    <property type="molecule type" value="Genomic_DNA"/>
</dbReference>
<evidence type="ECO:0000313" key="2">
    <source>
        <dbReference type="EMBL" id="CAI49685.1"/>
    </source>
</evidence>
<feature type="transmembrane region" description="Helical" evidence="1">
    <location>
        <begin position="41"/>
        <end position="58"/>
    </location>
</feature>
<keyword evidence="1" id="KW-0812">Transmembrane</keyword>
<evidence type="ECO:0000256" key="1">
    <source>
        <dbReference type="SAM" id="Phobius"/>
    </source>
</evidence>
<dbReference type="Pfam" id="PF01889">
    <property type="entry name" value="DUF63"/>
    <property type="match status" value="1"/>
</dbReference>
<keyword evidence="1" id="KW-1133">Transmembrane helix</keyword>
<proteinExistence type="predicted"/>
<feature type="transmembrane region" description="Helical" evidence="1">
    <location>
        <begin position="137"/>
        <end position="157"/>
    </location>
</feature>
<evidence type="ECO:0000313" key="3">
    <source>
        <dbReference type="Proteomes" id="UP000002698"/>
    </source>
</evidence>
<accession>A0A1U7EX50</accession>
<gene>
    <name evidence="2" type="ordered locus">NP_3188A</name>
</gene>
<feature type="transmembrane region" description="Helical" evidence="1">
    <location>
        <begin position="70"/>
        <end position="92"/>
    </location>
</feature>
<protein>
    <submittedName>
        <fullName evidence="2">DUF63 family protein</fullName>
    </submittedName>
</protein>
<dbReference type="GeneID" id="3701680"/>
<feature type="transmembrane region" description="Helical" evidence="1">
    <location>
        <begin position="104"/>
        <end position="125"/>
    </location>
</feature>
<dbReference type="PANTHER" id="PTHR40700:SF1">
    <property type="entry name" value="DUF63 DOMAIN-CONTAINING PROTEIN"/>
    <property type="match status" value="1"/>
</dbReference>
<dbReference type="KEGG" id="nph:NP_3188A"/>
<dbReference type="InterPro" id="IPR002749">
    <property type="entry name" value="DUF63"/>
</dbReference>
<organism evidence="2 3">
    <name type="scientific">Natronomonas pharaonis (strain ATCC 35678 / DSM 2160 / CIP 103997 / JCM 8858 / NBRC 14720 / NCIMB 2260 / Gabara)</name>
    <name type="common">Halobacterium pharaonis</name>
    <dbReference type="NCBI Taxonomy" id="348780"/>
    <lineage>
        <taxon>Archaea</taxon>
        <taxon>Methanobacteriati</taxon>
        <taxon>Methanobacteriota</taxon>
        <taxon>Stenosarchaea group</taxon>
        <taxon>Halobacteria</taxon>
        <taxon>Halobacteriales</taxon>
        <taxon>Natronomonadaceae</taxon>
        <taxon>Natronomonas</taxon>
    </lineage>
</organism>
<dbReference type="OrthoDB" id="308209at2157"/>
<feature type="transmembrane region" description="Helical" evidence="1">
    <location>
        <begin position="12"/>
        <end position="29"/>
    </location>
</feature>
<dbReference type="STRING" id="348780.NP_3188A"/>
<dbReference type="eggNOG" id="arCOG02178">
    <property type="taxonomic scope" value="Archaea"/>
</dbReference>
<name>A0A1U7EX50_NATPD</name>
<reference evidence="2 3" key="1">
    <citation type="journal article" date="2005" name="Genome Res.">
        <title>Living with two extremes: conclusions from the genome sequence of Natronomonas pharaonis.</title>
        <authorList>
            <person name="Falb M."/>
            <person name="Pfeiffer F."/>
            <person name="Palm P."/>
            <person name="Rodewald K."/>
            <person name="Hickmann V."/>
            <person name="Tittor J."/>
            <person name="Oesterhelt D."/>
        </authorList>
    </citation>
    <scope>NUCLEOTIDE SEQUENCE [LARGE SCALE GENOMIC DNA]</scope>
    <source>
        <strain evidence="3">ATCC 35678 / DSM 2160 / CIP 103997 / JCM 8858 / NBRC 14720 / NCIMB 2260 / Gabara</strain>
    </source>
</reference>
<keyword evidence="3" id="KW-1185">Reference proteome</keyword>
<dbReference type="AlphaFoldDB" id="A0A1U7EX50"/>
<feature type="transmembrane region" description="Helical" evidence="1">
    <location>
        <begin position="214"/>
        <end position="235"/>
    </location>
</feature>
<feature type="transmembrane region" description="Helical" evidence="1">
    <location>
        <begin position="169"/>
        <end position="194"/>
    </location>
</feature>
<dbReference type="RefSeq" id="WP_011323307.1">
    <property type="nucleotide sequence ID" value="NC_007426.1"/>
</dbReference>
<feature type="transmembrane region" description="Helical" evidence="1">
    <location>
        <begin position="247"/>
        <end position="270"/>
    </location>
</feature>
<dbReference type="Proteomes" id="UP000002698">
    <property type="component" value="Chromosome"/>
</dbReference>
<sequence length="271" mass="26887">MVLPSDFALPALPYLAALALGGVVAVVLLYRRRPPVTERTVAALAPWMAAGGTLYALYQAGAAPEPLAPLFSAPAVYVSVGVLAGGVWAGVADRDGSTWSLTGAAGPLAASGSVLLAAALVAAALAETPDTMGTSAAGSAVILAASIAATAVAWVLLSRTAEVSATGAVGVLAVFGHTLDGISTAVGYDLLGFGEQTPLSRIILEAGAALPPDIGGGWLFALVKIALGGAIVVLFESYVREAPAEGYLVLGLVAAVGFGPGFHNLVLFALL</sequence>
<keyword evidence="1" id="KW-0472">Membrane</keyword>
<dbReference type="EnsemblBacteria" id="CAI49685">
    <property type="protein sequence ID" value="CAI49685"/>
    <property type="gene ID" value="NP_3188A"/>
</dbReference>
<dbReference type="HOGENOM" id="CLU_1028982_0_0_2"/>
<dbReference type="PANTHER" id="PTHR40700">
    <property type="entry name" value="HYPOTHETICAL MEMBRANE PROTEIN, CONSERVED, DUF63 FAMILY"/>
    <property type="match status" value="1"/>
</dbReference>